<evidence type="ECO:0008006" key="3">
    <source>
        <dbReference type="Google" id="ProtNLM"/>
    </source>
</evidence>
<gene>
    <name evidence="1" type="ORF">H8S20_01720</name>
</gene>
<organism evidence="1 2">
    <name type="scientific">Clostridium hominis</name>
    <dbReference type="NCBI Taxonomy" id="2763036"/>
    <lineage>
        <taxon>Bacteria</taxon>
        <taxon>Bacillati</taxon>
        <taxon>Bacillota</taxon>
        <taxon>Clostridia</taxon>
        <taxon>Eubacteriales</taxon>
        <taxon>Clostridiaceae</taxon>
        <taxon>Clostridium</taxon>
    </lineage>
</organism>
<evidence type="ECO:0000313" key="2">
    <source>
        <dbReference type="Proteomes" id="UP000596929"/>
    </source>
</evidence>
<accession>A0ABR7D8B0</accession>
<protein>
    <recommendedName>
        <fullName evidence="3">Phage tail protein</fullName>
    </recommendedName>
</protein>
<evidence type="ECO:0000313" key="1">
    <source>
        <dbReference type="EMBL" id="MBC5627606.1"/>
    </source>
</evidence>
<sequence length="188" mass="20694">MAVEKLTEKPIVNIVRVEIVTEEDSPKTYRFDTASEATYAPVVSEGEEKVLRIKNTILATNKTEDIQYGSDLNFTQVVMVPEVLAIVDGGTLNTTGELESKKITGYTPPVVGAPVNRVKFTTKIYTEEKDGDGETLGYQCFAFKGCKGKPVSFTFKDGEFMAPAYTVSSRVKKGTVPYNLDFLEELPA</sequence>
<reference evidence="1 2" key="1">
    <citation type="submission" date="2020-08" db="EMBL/GenBank/DDBJ databases">
        <title>Genome public.</title>
        <authorList>
            <person name="Liu C."/>
            <person name="Sun Q."/>
        </authorList>
    </citation>
    <scope>NUCLEOTIDE SEQUENCE [LARGE SCALE GENOMIC DNA]</scope>
    <source>
        <strain evidence="1 2">NSJ-6</strain>
    </source>
</reference>
<name>A0ABR7D8B0_9CLOT</name>
<dbReference type="Proteomes" id="UP000596929">
    <property type="component" value="Unassembled WGS sequence"/>
</dbReference>
<keyword evidence="2" id="KW-1185">Reference proteome</keyword>
<dbReference type="RefSeq" id="WP_186859153.1">
    <property type="nucleotide sequence ID" value="NZ_JACOOO010000001.1"/>
</dbReference>
<comment type="caution">
    <text evidence="1">The sequence shown here is derived from an EMBL/GenBank/DDBJ whole genome shotgun (WGS) entry which is preliminary data.</text>
</comment>
<dbReference type="EMBL" id="JACOOO010000001">
    <property type="protein sequence ID" value="MBC5627606.1"/>
    <property type="molecule type" value="Genomic_DNA"/>
</dbReference>
<proteinExistence type="predicted"/>